<reference evidence="8" key="1">
    <citation type="submission" date="2016-10" db="EMBL/GenBank/DDBJ databases">
        <authorList>
            <person name="Varghese N."/>
            <person name="Submissions S."/>
        </authorList>
    </citation>
    <scope>NUCLEOTIDE SEQUENCE [LARGE SCALE GENOMIC DNA]</scope>
    <source>
        <strain evidence="8">DSM 45459</strain>
    </source>
</reference>
<feature type="transmembrane region" description="Helical" evidence="5">
    <location>
        <begin position="457"/>
        <end position="479"/>
    </location>
</feature>
<evidence type="ECO:0000256" key="5">
    <source>
        <dbReference type="SAM" id="Phobius"/>
    </source>
</evidence>
<evidence type="ECO:0000259" key="6">
    <source>
        <dbReference type="PROSITE" id="PS50850"/>
    </source>
</evidence>
<evidence type="ECO:0000256" key="1">
    <source>
        <dbReference type="ARBA" id="ARBA00004651"/>
    </source>
</evidence>
<keyword evidence="4 5" id="KW-0472">Membrane</keyword>
<evidence type="ECO:0000256" key="3">
    <source>
        <dbReference type="ARBA" id="ARBA00022989"/>
    </source>
</evidence>
<feature type="transmembrane region" description="Helical" evidence="5">
    <location>
        <begin position="430"/>
        <end position="451"/>
    </location>
</feature>
<dbReference type="Pfam" id="PF07690">
    <property type="entry name" value="MFS_1"/>
    <property type="match status" value="1"/>
</dbReference>
<keyword evidence="8" id="KW-1185">Reference proteome</keyword>
<feature type="transmembrane region" description="Helical" evidence="5">
    <location>
        <begin position="188"/>
        <end position="210"/>
    </location>
</feature>
<dbReference type="Proteomes" id="UP000199301">
    <property type="component" value="Unassembled WGS sequence"/>
</dbReference>
<dbReference type="Pfam" id="PF11700">
    <property type="entry name" value="ATG22"/>
    <property type="match status" value="1"/>
</dbReference>
<feature type="transmembrane region" description="Helical" evidence="5">
    <location>
        <begin position="154"/>
        <end position="176"/>
    </location>
</feature>
<dbReference type="InterPro" id="IPR024671">
    <property type="entry name" value="Atg22-like"/>
</dbReference>
<dbReference type="EMBL" id="FNKO01000001">
    <property type="protein sequence ID" value="SDQ23303.1"/>
    <property type="molecule type" value="Genomic_DNA"/>
</dbReference>
<feature type="transmembrane region" description="Helical" evidence="5">
    <location>
        <begin position="249"/>
        <end position="268"/>
    </location>
</feature>
<dbReference type="SUPFAM" id="SSF103473">
    <property type="entry name" value="MFS general substrate transporter"/>
    <property type="match status" value="1"/>
</dbReference>
<evidence type="ECO:0000256" key="4">
    <source>
        <dbReference type="ARBA" id="ARBA00023136"/>
    </source>
</evidence>
<dbReference type="AlphaFoldDB" id="A0A1H0Z7A0"/>
<evidence type="ECO:0000313" key="8">
    <source>
        <dbReference type="Proteomes" id="UP000199301"/>
    </source>
</evidence>
<organism evidence="7 8">
    <name type="scientific">Actinopolyspora saharensis</name>
    <dbReference type="NCBI Taxonomy" id="995062"/>
    <lineage>
        <taxon>Bacteria</taxon>
        <taxon>Bacillati</taxon>
        <taxon>Actinomycetota</taxon>
        <taxon>Actinomycetes</taxon>
        <taxon>Actinopolysporales</taxon>
        <taxon>Actinopolysporaceae</taxon>
        <taxon>Actinopolyspora</taxon>
    </lineage>
</organism>
<dbReference type="RefSeq" id="WP_092521233.1">
    <property type="nucleotide sequence ID" value="NZ_FNKO01000001.1"/>
</dbReference>
<feature type="transmembrane region" description="Helical" evidence="5">
    <location>
        <begin position="334"/>
        <end position="353"/>
    </location>
</feature>
<dbReference type="PROSITE" id="PS50850">
    <property type="entry name" value="MFS"/>
    <property type="match status" value="1"/>
</dbReference>
<keyword evidence="2 5" id="KW-0812">Transmembrane</keyword>
<feature type="transmembrane region" description="Helical" evidence="5">
    <location>
        <begin position="222"/>
        <end position="243"/>
    </location>
</feature>
<dbReference type="GO" id="GO:0022857">
    <property type="term" value="F:transmembrane transporter activity"/>
    <property type="evidence" value="ECO:0007669"/>
    <property type="project" value="InterPro"/>
</dbReference>
<proteinExistence type="predicted"/>
<feature type="transmembrane region" description="Helical" evidence="5">
    <location>
        <begin position="295"/>
        <end position="314"/>
    </location>
</feature>
<evidence type="ECO:0000313" key="7">
    <source>
        <dbReference type="EMBL" id="SDQ23303.1"/>
    </source>
</evidence>
<feature type="transmembrane region" description="Helical" evidence="5">
    <location>
        <begin position="365"/>
        <end position="384"/>
    </location>
</feature>
<dbReference type="STRING" id="995062.SAMN04489718_0884"/>
<feature type="domain" description="Major facilitator superfamily (MFS) profile" evidence="6">
    <location>
        <begin position="22"/>
        <end position="483"/>
    </location>
</feature>
<dbReference type="OrthoDB" id="8596007at2"/>
<accession>A0A1H0Z7A0</accession>
<gene>
    <name evidence="7" type="ORF">SAMN04489718_0884</name>
</gene>
<dbReference type="GO" id="GO:0005886">
    <property type="term" value="C:plasma membrane"/>
    <property type="evidence" value="ECO:0007669"/>
    <property type="project" value="UniProtKB-SubCell"/>
</dbReference>
<protein>
    <submittedName>
        <fullName evidence="7">Sugar phosphate permease</fullName>
    </submittedName>
</protein>
<name>A0A1H0Z7A0_9ACTN</name>
<dbReference type="Gene3D" id="1.20.1250.20">
    <property type="entry name" value="MFS general substrate transporter like domains"/>
    <property type="match status" value="2"/>
</dbReference>
<dbReference type="InterPro" id="IPR020846">
    <property type="entry name" value="MFS_dom"/>
</dbReference>
<dbReference type="InterPro" id="IPR050382">
    <property type="entry name" value="MFS_Na/Anion_cotransporter"/>
</dbReference>
<feature type="transmembrane region" description="Helical" evidence="5">
    <location>
        <begin position="390"/>
        <end position="409"/>
    </location>
</feature>
<dbReference type="PANTHER" id="PTHR11662:SF399">
    <property type="entry name" value="FI19708P1-RELATED"/>
    <property type="match status" value="1"/>
</dbReference>
<dbReference type="InterPro" id="IPR011701">
    <property type="entry name" value="MFS"/>
</dbReference>
<evidence type="ECO:0000256" key="2">
    <source>
        <dbReference type="ARBA" id="ARBA00022692"/>
    </source>
</evidence>
<dbReference type="PANTHER" id="PTHR11662">
    <property type="entry name" value="SOLUTE CARRIER FAMILY 17"/>
    <property type="match status" value="1"/>
</dbReference>
<sequence length="492" mass="52352">MTSAEQTRTPTVAGGLHGYRTLWAALFIGWLLAYADRSITGPVVTWMIDNDVAFMQSANEPHALGGLIGSLFFAGYMLTQLPSGRLGDRYGNSAMLTICFVWAGIATTLNGVLSGLFAFVALRVLTGLGEGAFYSNDRALIIAQTPSHKRSIGLGVAITGLAFGLTVASVATPWLLNIGTALLGRGGWRFPFLFFGVITLLFGALLSFYLRKLFGRKQVREPLGRLLGMSAVFGALIMLLFWLTDALGLPNWVSALAEVVLALAIVGVTQARRRGHVQQSEPAPPRAAMQWRGTAPIYLAAIAIMWSIWLFGYWSVEIVSSAADTSLVQAGLTAAFNAGAGMIGFPVGGWLSDVARRRGWGRRDVLIAATLAQGLFVLAFGLYLQHTAQPSLALLGVLLFGTGLFLNAVQPMSQALTADLVPEHQHATAFGMWNMIGEIGALASPVISGTVRDATGSWAPAVYLDAALVLGSALLYFAVRRDRTPLPLGAPG</sequence>
<keyword evidence="3 5" id="KW-1133">Transmembrane helix</keyword>
<comment type="subcellular location">
    <subcellularLocation>
        <location evidence="1">Cell membrane</location>
        <topology evidence="1">Multi-pass membrane protein</topology>
    </subcellularLocation>
</comment>
<dbReference type="InterPro" id="IPR036259">
    <property type="entry name" value="MFS_trans_sf"/>
</dbReference>